<evidence type="ECO:0000313" key="2">
    <source>
        <dbReference type="EMBL" id="POB47251.1"/>
    </source>
</evidence>
<evidence type="ECO:0000259" key="1">
    <source>
        <dbReference type="Pfam" id="PF21818"/>
    </source>
</evidence>
<proteinExistence type="predicted"/>
<sequence length="565" mass="64488">MNAPNNKPVLIIGCSDKKIAEPTRAIDLYQGGFYTMLRSNIATEDPTDYFDIKILSGEHGLINSTDVIAPYEKRMCCRTDKLQVAEYVERHSQNALKQLTQASGERALYVVLSNDYLSMFKSLMGNKLDAVLAKYHSHYICESHRGIGDLRGAFKRIINHVVKEPRDKPERIWFRSGVANMAEIGFIASGNDVGTSLAHVNSNKQTDLLSVILDSTKTGRKVFIDNGLITLLNKGKEIDTDWVFAEYSRLIASLKPRHAKNVWIVVPDDVASNENAVEILRKHSRQIRQLAKKCNVILPIHRAPDIRQHALSLMSELNFGKVWLGIPCLTKKNLDLALSIREIDQLLTLKSPTGEMLFPRVHFFGMSEATYKSKLNPRLLLADLHNAEVSLDCCRTASVFGKTTNGLRKGSQLAKNLKEDHVKQQVTKSKGYQEWTFNMEFHNPESSPFVTADFYDMINTDQILLWWDVYNLAMKNHPMLQESRQWSENEIDDAIEVAWNLTSQRTVDVILFEELKKLNWARFKHHVEQLTELSGFDARFNAIKELFMTNKKMSVQVQMPLRFCA</sequence>
<dbReference type="EMBL" id="PDGH01000101">
    <property type="protein sequence ID" value="POB47251.1"/>
    <property type="molecule type" value="Genomic_DNA"/>
</dbReference>
<dbReference type="Pfam" id="PF21818">
    <property type="entry name" value="DUF6884"/>
    <property type="match status" value="1"/>
</dbReference>
<comment type="caution">
    <text evidence="2">The sequence shown here is derived from an EMBL/GenBank/DDBJ whole genome shotgun (WGS) entry which is preliminary data.</text>
</comment>
<feature type="domain" description="DUF6884" evidence="1">
    <location>
        <begin position="9"/>
        <end position="121"/>
    </location>
</feature>
<dbReference type="RefSeq" id="WP_103200619.1">
    <property type="nucleotide sequence ID" value="NZ_PDGH01000101.1"/>
</dbReference>
<reference evidence="2 3" key="1">
    <citation type="journal article" date="2018" name="Front. Microbiol.">
        <title>Phylogeny of Vibrio vulnificus from the Analysis of the Core-Genome: Implications for Intra-Species Taxonomy.</title>
        <authorList>
            <person name="Roig F.J."/>
            <person name="Gonzalez-Candelas F."/>
            <person name="Sanjuan E."/>
            <person name="Fouz B."/>
            <person name="Feil E.J."/>
            <person name="Llorens C."/>
            <person name="Baker-Austin C."/>
            <person name="Oliver J.D."/>
            <person name="Danin-Poleg Y."/>
            <person name="Gibas C.J."/>
            <person name="Kashi Y."/>
            <person name="Gulig P.A."/>
            <person name="Morrison S.S."/>
            <person name="Amaro C."/>
        </authorList>
    </citation>
    <scope>NUCLEOTIDE SEQUENCE [LARGE SCALE GENOMIC DNA]</scope>
    <source>
        <strain evidence="2 3">CECT4608</strain>
    </source>
</reference>
<evidence type="ECO:0000313" key="3">
    <source>
        <dbReference type="Proteomes" id="UP000237466"/>
    </source>
</evidence>
<accession>A0A2S3R2C4</accession>
<organism evidence="2 3">
    <name type="scientific">Vibrio vulnificus</name>
    <dbReference type="NCBI Taxonomy" id="672"/>
    <lineage>
        <taxon>Bacteria</taxon>
        <taxon>Pseudomonadati</taxon>
        <taxon>Pseudomonadota</taxon>
        <taxon>Gammaproteobacteria</taxon>
        <taxon>Vibrionales</taxon>
        <taxon>Vibrionaceae</taxon>
        <taxon>Vibrio</taxon>
    </lineage>
</organism>
<dbReference type="AlphaFoldDB" id="A0A2S3R2C4"/>
<name>A0A2S3R2C4_VIBVL</name>
<protein>
    <recommendedName>
        <fullName evidence="1">DUF6884 domain-containing protein</fullName>
    </recommendedName>
</protein>
<gene>
    <name evidence="2" type="ORF">CRN52_14315</name>
</gene>
<dbReference type="Proteomes" id="UP000237466">
    <property type="component" value="Unassembled WGS sequence"/>
</dbReference>
<dbReference type="InterPro" id="IPR049251">
    <property type="entry name" value="DUF6884"/>
</dbReference>